<proteinExistence type="predicted"/>
<organism evidence="1">
    <name type="scientific">marine sediment metagenome</name>
    <dbReference type="NCBI Taxonomy" id="412755"/>
    <lineage>
        <taxon>unclassified sequences</taxon>
        <taxon>metagenomes</taxon>
        <taxon>ecological metagenomes</taxon>
    </lineage>
</organism>
<reference evidence="1" key="1">
    <citation type="journal article" date="2015" name="Nature">
        <title>Complex archaea that bridge the gap between prokaryotes and eukaryotes.</title>
        <authorList>
            <person name="Spang A."/>
            <person name="Saw J.H."/>
            <person name="Jorgensen S.L."/>
            <person name="Zaremba-Niedzwiedzka K."/>
            <person name="Martijn J."/>
            <person name="Lind A.E."/>
            <person name="van Eijk R."/>
            <person name="Schleper C."/>
            <person name="Guy L."/>
            <person name="Ettema T.J."/>
        </authorList>
    </citation>
    <scope>NUCLEOTIDE SEQUENCE</scope>
</reference>
<accession>A0A0F9JMA2</accession>
<sequence length="79" mass="8609">EIITIKPAIIDKVTLKLKKKGEVGLIGKKPPSEDDSLDPASDTEGMLYSLPPATSYEASSNLLDQYVKDERVNITCKTS</sequence>
<comment type="caution">
    <text evidence="1">The sequence shown here is derived from an EMBL/GenBank/DDBJ whole genome shotgun (WGS) entry which is preliminary data.</text>
</comment>
<name>A0A0F9JMA2_9ZZZZ</name>
<protein>
    <submittedName>
        <fullName evidence="1">Uncharacterized protein</fullName>
    </submittedName>
</protein>
<evidence type="ECO:0000313" key="1">
    <source>
        <dbReference type="EMBL" id="KKM63536.1"/>
    </source>
</evidence>
<dbReference type="AlphaFoldDB" id="A0A0F9JMA2"/>
<gene>
    <name evidence="1" type="ORF">LCGC14_1510490</name>
</gene>
<feature type="non-terminal residue" evidence="1">
    <location>
        <position position="1"/>
    </location>
</feature>
<dbReference type="EMBL" id="LAZR01011080">
    <property type="protein sequence ID" value="KKM63536.1"/>
    <property type="molecule type" value="Genomic_DNA"/>
</dbReference>